<keyword evidence="2" id="KW-0808">Transferase</keyword>
<keyword evidence="2" id="KW-0489">Methyltransferase</keyword>
<dbReference type="GO" id="GO:0008168">
    <property type="term" value="F:methyltransferase activity"/>
    <property type="evidence" value="ECO:0007669"/>
    <property type="project" value="UniProtKB-KW"/>
</dbReference>
<proteinExistence type="predicted"/>
<protein>
    <submittedName>
        <fullName evidence="2">Putative methyltransferase</fullName>
    </submittedName>
</protein>
<gene>
    <name evidence="2" type="ORF">MM415A02301_0005</name>
    <name evidence="1" type="ORF">MM415B01206_0005</name>
</gene>
<evidence type="ECO:0000313" key="2">
    <source>
        <dbReference type="EMBL" id="QJA73591.1"/>
    </source>
</evidence>
<organism evidence="2">
    <name type="scientific">viral metagenome</name>
    <dbReference type="NCBI Taxonomy" id="1070528"/>
    <lineage>
        <taxon>unclassified sequences</taxon>
        <taxon>metagenomes</taxon>
        <taxon>organismal metagenomes</taxon>
    </lineage>
</organism>
<dbReference type="GO" id="GO:0032259">
    <property type="term" value="P:methylation"/>
    <property type="evidence" value="ECO:0007669"/>
    <property type="project" value="UniProtKB-KW"/>
</dbReference>
<dbReference type="AlphaFoldDB" id="A0A6M3JW63"/>
<evidence type="ECO:0000313" key="1">
    <source>
        <dbReference type="EMBL" id="QJA60036.1"/>
    </source>
</evidence>
<name>A0A6M3JW63_9ZZZZ</name>
<dbReference type="Gene3D" id="3.40.50.150">
    <property type="entry name" value="Vaccinia Virus protein VP39"/>
    <property type="match status" value="1"/>
</dbReference>
<dbReference type="InterPro" id="IPR029063">
    <property type="entry name" value="SAM-dependent_MTases_sf"/>
</dbReference>
<dbReference type="EMBL" id="MT141393">
    <property type="protein sequence ID" value="QJA60036.1"/>
    <property type="molecule type" value="Genomic_DNA"/>
</dbReference>
<dbReference type="SUPFAM" id="SSF53335">
    <property type="entry name" value="S-adenosyl-L-methionine-dependent methyltransferases"/>
    <property type="match status" value="1"/>
</dbReference>
<dbReference type="EMBL" id="MT142038">
    <property type="protein sequence ID" value="QJA73591.1"/>
    <property type="molecule type" value="Genomic_DNA"/>
</dbReference>
<dbReference type="Pfam" id="PF13578">
    <property type="entry name" value="Methyltransf_24"/>
    <property type="match status" value="1"/>
</dbReference>
<reference evidence="2" key="1">
    <citation type="submission" date="2020-03" db="EMBL/GenBank/DDBJ databases">
        <title>The deep terrestrial virosphere.</title>
        <authorList>
            <person name="Holmfeldt K."/>
            <person name="Nilsson E."/>
            <person name="Simone D."/>
            <person name="Lopez-Fernandez M."/>
            <person name="Wu X."/>
            <person name="de Brujin I."/>
            <person name="Lundin D."/>
            <person name="Andersson A."/>
            <person name="Bertilsson S."/>
            <person name="Dopson M."/>
        </authorList>
    </citation>
    <scope>NUCLEOTIDE SEQUENCE</scope>
    <source>
        <strain evidence="2">MM415A02301</strain>
        <strain evidence="1">MM415B01206</strain>
    </source>
</reference>
<sequence length="200" mass="23432">MPQVEVERVKVEKDEDVIINLILENGFRTVAEIGVWEGWMTGRVLNTPAANKIIKNYWAIDKWGILEGDERTAWRDWAKITQEHWDEKYEKVCMLMRYFQSLHVLRRDSLQAAKLFWPGFFDLVYIDACHWYKEVQDDIDAWLPLVRKGGILAGHDYGPVRDGTGRRSRCEVKPAVDDYFGEGNVTVVPEHMVWYKRVGD</sequence>
<accession>A0A6M3JW63</accession>